<dbReference type="Proteomes" id="UP000771797">
    <property type="component" value="Unassembled WGS sequence"/>
</dbReference>
<keyword evidence="1" id="KW-0732">Signal</keyword>
<protein>
    <recommendedName>
        <fullName evidence="4">Lipoprotein</fullName>
    </recommendedName>
</protein>
<dbReference type="EMBL" id="AQPF01000002">
    <property type="protein sequence ID" value="KAF0808025.1"/>
    <property type="molecule type" value="Genomic_DNA"/>
</dbReference>
<accession>A0ABQ6YDN0</accession>
<gene>
    <name evidence="2" type="ORF">A6D6_00415</name>
</gene>
<sequence length="617" mass="68579">MFRVAIVLLLLIPLAGCGSSGGEPRLQDDITELTLHGDSVAGVDQVVGIVAVLPDRYDRYQWTQLEGTPVVLPDRHGPAISFRVSDPGRYRFHFQAGSDQGSISDEFVVTVADDGEPARAALRADRSVSAGGRTSLRFWLDDQAPVSAPRFRQVSGPAASLAYGSDPAVVYLTAPDVPGDRVLMFEASVDTAEGTFTDQARVVVRNRPPVTSPYFCAGDGANCATTTPLQEVRAYRRDSTYRPVLERCVYDNQLDGARLCRVSELPPLGGQGDLPTVDRIMDRVLVSHDWMGERLEALLRDPETQADLRHLLRPVTAVVISSDLRPSFYWALTGAIYLDPRYLWLTPEERDLINEQPDARSGFGEDLPFRIVSRFLSDDGPMPASPAAGERVVISEDRLRPRLTNTLYHELAHANDYLPPSVLPFLDAELRIVDEVNRRSPVSATLPGGPRDTNLTQLARVRYYGDPITEAQKQLDPDRVADWFFADVTNDFYAYTTPREDLAMLFEEALSGFRLGYQRDLAVTDTDYRVRQGWRHRIAQTGVKARADYVLDWIYPEQAPAIRAYLESLTPEPLCADVAFTSSGPECATPMAFPASPEAFQYRPEPHEHFSPPSVRP</sequence>
<evidence type="ECO:0008006" key="4">
    <source>
        <dbReference type="Google" id="ProtNLM"/>
    </source>
</evidence>
<reference evidence="2 3" key="1">
    <citation type="submission" date="2012-09" db="EMBL/GenBank/DDBJ databases">
        <title>Genome Sequence of alkane-degrading Bacterium Alcanivorax sp. 6-D-6.</title>
        <authorList>
            <person name="Lai Q."/>
            <person name="Shao Z."/>
        </authorList>
    </citation>
    <scope>NUCLEOTIDE SEQUENCE [LARGE SCALE GENOMIC DNA]</scope>
    <source>
        <strain evidence="2 3">6-D-6</strain>
    </source>
</reference>
<evidence type="ECO:0000313" key="3">
    <source>
        <dbReference type="Proteomes" id="UP000771797"/>
    </source>
</evidence>
<comment type="caution">
    <text evidence="2">The sequence shown here is derived from an EMBL/GenBank/DDBJ whole genome shotgun (WGS) entry which is preliminary data.</text>
</comment>
<organism evidence="2 3">
    <name type="scientific">Alcanivorax xiamenensis</name>
    <dbReference type="NCBI Taxonomy" id="1177156"/>
    <lineage>
        <taxon>Bacteria</taxon>
        <taxon>Pseudomonadati</taxon>
        <taxon>Pseudomonadota</taxon>
        <taxon>Gammaproteobacteria</taxon>
        <taxon>Oceanospirillales</taxon>
        <taxon>Alcanivoracaceae</taxon>
        <taxon>Alcanivorax</taxon>
    </lineage>
</organism>
<dbReference type="RefSeq" id="WP_159659781.1">
    <property type="nucleotide sequence ID" value="NZ_AQPF01000002.1"/>
</dbReference>
<feature type="chain" id="PRO_5045670401" description="Lipoprotein" evidence="1">
    <location>
        <begin position="21"/>
        <end position="617"/>
    </location>
</feature>
<name>A0ABQ6YDN0_9GAMM</name>
<proteinExistence type="predicted"/>
<evidence type="ECO:0000256" key="1">
    <source>
        <dbReference type="SAM" id="SignalP"/>
    </source>
</evidence>
<evidence type="ECO:0000313" key="2">
    <source>
        <dbReference type="EMBL" id="KAF0808025.1"/>
    </source>
</evidence>
<feature type="signal peptide" evidence="1">
    <location>
        <begin position="1"/>
        <end position="20"/>
    </location>
</feature>
<keyword evidence="3" id="KW-1185">Reference proteome</keyword>